<gene>
    <name evidence="1" type="ORF">PXEA_LOCUS32470</name>
</gene>
<dbReference type="AlphaFoldDB" id="A0A448XKS8"/>
<accession>A0A448XKS8</accession>
<proteinExistence type="predicted"/>
<evidence type="ECO:0000313" key="2">
    <source>
        <dbReference type="Proteomes" id="UP000784294"/>
    </source>
</evidence>
<dbReference type="Proteomes" id="UP000784294">
    <property type="component" value="Unassembled WGS sequence"/>
</dbReference>
<protein>
    <submittedName>
        <fullName evidence="1">Uncharacterized protein</fullName>
    </submittedName>
</protein>
<keyword evidence="2" id="KW-1185">Reference proteome</keyword>
<name>A0A448XKS8_9PLAT</name>
<organism evidence="1 2">
    <name type="scientific">Protopolystoma xenopodis</name>
    <dbReference type="NCBI Taxonomy" id="117903"/>
    <lineage>
        <taxon>Eukaryota</taxon>
        <taxon>Metazoa</taxon>
        <taxon>Spiralia</taxon>
        <taxon>Lophotrochozoa</taxon>
        <taxon>Platyhelminthes</taxon>
        <taxon>Monogenea</taxon>
        <taxon>Polyopisthocotylea</taxon>
        <taxon>Polystomatidea</taxon>
        <taxon>Polystomatidae</taxon>
        <taxon>Protopolystoma</taxon>
    </lineage>
</organism>
<comment type="caution">
    <text evidence="1">The sequence shown here is derived from an EMBL/GenBank/DDBJ whole genome shotgun (WGS) entry which is preliminary data.</text>
</comment>
<dbReference type="EMBL" id="CAAALY010259841">
    <property type="protein sequence ID" value="VEL39030.1"/>
    <property type="molecule type" value="Genomic_DNA"/>
</dbReference>
<sequence length="147" mass="16120">MVWNRLIRVSHPKSLASAARTILAAARLQSFAAHLPFGEIICPILPHNLTIPPKLGRATGGGELFARLDPSTGCIELAKVAILIMHAEEITQPDPDRPLLPLELISSNRTSPLNGWSGISTCYACAMPSFWVAFESELLNRSQRPRR</sequence>
<reference evidence="1" key="1">
    <citation type="submission" date="2018-11" db="EMBL/GenBank/DDBJ databases">
        <authorList>
            <consortium name="Pathogen Informatics"/>
        </authorList>
    </citation>
    <scope>NUCLEOTIDE SEQUENCE</scope>
</reference>
<evidence type="ECO:0000313" key="1">
    <source>
        <dbReference type="EMBL" id="VEL39030.1"/>
    </source>
</evidence>